<feature type="compositionally biased region" description="Pro residues" evidence="1">
    <location>
        <begin position="145"/>
        <end position="154"/>
    </location>
</feature>
<sequence length="215" mass="24273">MPTARQSPFTPLDFQLVLLRRMADHNPGLVEDARHRLGVSLAEMREANRRWQAMVRSPRPRPALSRYRSVLGEPESRSPRRIGDLDCEAWRWPVPLWPDLRFEVLTPAAGGAVWNEWLVRAPDAEPPVLRTVADLTPGPARWTRPPAPSPPPGPWRARPRPAGDWRSPPRTRPAPTVRWSRSSPGACCSVRRWHDAVRGGGFRRGPSGSGPWPER</sequence>
<reference evidence="2" key="1">
    <citation type="submission" date="2024-06" db="EMBL/GenBank/DDBJ databases">
        <authorList>
            <consortium name="consrtm"/>
            <person name="Uemura M."/>
            <person name="Terahara T."/>
        </authorList>
    </citation>
    <scope>NUCLEOTIDE SEQUENCE</scope>
    <source>
        <strain evidence="2">KM77-8</strain>
    </source>
</reference>
<dbReference type="AlphaFoldDB" id="A0AAT9HVH5"/>
<name>A0AAT9HVH5_9ACTN</name>
<proteinExistence type="predicted"/>
<protein>
    <submittedName>
        <fullName evidence="2">Uncharacterized protein</fullName>
    </submittedName>
</protein>
<organism evidence="2">
    <name type="scientific">Streptomyces haneummycinicus</name>
    <dbReference type="NCBI Taxonomy" id="3074435"/>
    <lineage>
        <taxon>Bacteria</taxon>
        <taxon>Bacillati</taxon>
        <taxon>Actinomycetota</taxon>
        <taxon>Actinomycetes</taxon>
        <taxon>Kitasatosporales</taxon>
        <taxon>Streptomycetaceae</taxon>
        <taxon>Streptomyces</taxon>
    </lineage>
</organism>
<dbReference type="EMBL" id="AP035768">
    <property type="protein sequence ID" value="BFO21236.1"/>
    <property type="molecule type" value="Genomic_DNA"/>
</dbReference>
<accession>A0AAT9HVH5</accession>
<gene>
    <name evidence="2" type="ORF">SHKM778_76240</name>
</gene>
<feature type="compositionally biased region" description="Low complexity" evidence="1">
    <location>
        <begin position="204"/>
        <end position="215"/>
    </location>
</feature>
<evidence type="ECO:0000256" key="1">
    <source>
        <dbReference type="SAM" id="MobiDB-lite"/>
    </source>
</evidence>
<feature type="region of interest" description="Disordered" evidence="1">
    <location>
        <begin position="135"/>
        <end position="215"/>
    </location>
</feature>
<evidence type="ECO:0000313" key="2">
    <source>
        <dbReference type="EMBL" id="BFO21236.1"/>
    </source>
</evidence>
<reference evidence="2" key="2">
    <citation type="submission" date="2024-07" db="EMBL/GenBank/DDBJ databases">
        <title>Streptomyces haneummycinica sp. nov., a new antibiotic-producing actinobacterium isolated from marine sediment.</title>
        <authorList>
            <person name="Uemura M."/>
            <person name="Hamada M."/>
            <person name="Hirano S."/>
            <person name="Kobayashi K."/>
            <person name="Ohshiro T."/>
            <person name="Kobayashi T."/>
            <person name="Terahara T."/>
        </authorList>
    </citation>
    <scope>NUCLEOTIDE SEQUENCE</scope>
    <source>
        <strain evidence="2">KM77-8</strain>
    </source>
</reference>